<keyword evidence="7" id="KW-0229">DNA integration</keyword>
<keyword evidence="9" id="KW-0808">Transferase</keyword>
<evidence type="ECO:0000259" key="16">
    <source>
        <dbReference type="PROSITE" id="PS50994"/>
    </source>
</evidence>
<evidence type="ECO:0000256" key="10">
    <source>
        <dbReference type="ARBA" id="ARBA00023125"/>
    </source>
</evidence>
<dbReference type="GO" id="GO:0003887">
    <property type="term" value="F:DNA-directed DNA polymerase activity"/>
    <property type="evidence" value="ECO:0007669"/>
    <property type="project" value="UniProtKB-KW"/>
</dbReference>
<evidence type="ECO:0000256" key="7">
    <source>
        <dbReference type="ARBA" id="ARBA00022908"/>
    </source>
</evidence>
<evidence type="ECO:0000256" key="2">
    <source>
        <dbReference type="ARBA" id="ARBA00022723"/>
    </source>
</evidence>
<keyword evidence="2" id="KW-0479">Metal-binding</keyword>
<dbReference type="Proteomes" id="UP000027456">
    <property type="component" value="Unassembled WGS sequence"/>
</dbReference>
<dbReference type="PROSITE" id="PS50878">
    <property type="entry name" value="RT_POL"/>
    <property type="match status" value="1"/>
</dbReference>
<keyword evidence="12" id="KW-0511">Multifunctional enzyme</keyword>
<keyword evidence="5" id="KW-0460">Magnesium</keyword>
<dbReference type="CDD" id="cd18977">
    <property type="entry name" value="CD_POL_like"/>
    <property type="match status" value="1"/>
</dbReference>
<keyword evidence="13" id="KW-1133">Transmembrane helix</keyword>
<evidence type="ECO:0000259" key="14">
    <source>
        <dbReference type="PROSITE" id="PS50013"/>
    </source>
</evidence>
<dbReference type="Gene3D" id="3.30.70.270">
    <property type="match status" value="2"/>
</dbReference>
<evidence type="ECO:0000259" key="15">
    <source>
        <dbReference type="PROSITE" id="PS50878"/>
    </source>
</evidence>
<dbReference type="Gene3D" id="1.10.340.70">
    <property type="match status" value="1"/>
</dbReference>
<dbReference type="InterPro" id="IPR001584">
    <property type="entry name" value="Integrase_cat-core"/>
</dbReference>
<keyword evidence="8" id="KW-0695">RNA-directed DNA polymerase</keyword>
<dbReference type="PROSITE" id="PS50994">
    <property type="entry name" value="INTEGRASE"/>
    <property type="match status" value="1"/>
</dbReference>
<evidence type="ECO:0000256" key="9">
    <source>
        <dbReference type="ARBA" id="ARBA00022932"/>
    </source>
</evidence>
<dbReference type="InterPro" id="IPR000477">
    <property type="entry name" value="RT_dom"/>
</dbReference>
<reference evidence="17 18" key="1">
    <citation type="submission" date="2013-12" db="EMBL/GenBank/DDBJ databases">
        <authorList>
            <person name="Cubeta M."/>
            <person name="Pakala S."/>
            <person name="Fedorova N."/>
            <person name="Thomas E."/>
            <person name="Dean R."/>
            <person name="Jabaji S."/>
            <person name="Neate S."/>
            <person name="Toda T."/>
            <person name="Tavantzis S."/>
            <person name="Vilgalys R."/>
            <person name="Bharathan N."/>
            <person name="Pakala S."/>
            <person name="Losada L.S."/>
            <person name="Zafar N."/>
            <person name="Nierman W."/>
        </authorList>
    </citation>
    <scope>NUCLEOTIDE SEQUENCE [LARGE SCALE GENOMIC DNA]</scope>
    <source>
        <strain evidence="17 18">123E</strain>
    </source>
</reference>
<keyword evidence="9" id="KW-0239">DNA-directed DNA polymerase</keyword>
<dbReference type="AlphaFoldDB" id="A0A074RNA6"/>
<dbReference type="SUPFAM" id="SSF56672">
    <property type="entry name" value="DNA/RNA polymerases"/>
    <property type="match status" value="1"/>
</dbReference>
<evidence type="ECO:0000256" key="5">
    <source>
        <dbReference type="ARBA" id="ARBA00022842"/>
    </source>
</evidence>
<dbReference type="Gene3D" id="3.10.10.10">
    <property type="entry name" value="HIV Type 1 Reverse Transcriptase, subunit A, domain 1"/>
    <property type="match status" value="1"/>
</dbReference>
<dbReference type="OrthoDB" id="3245961at2759"/>
<dbReference type="GO" id="GO:0006310">
    <property type="term" value="P:DNA recombination"/>
    <property type="evidence" value="ECO:0007669"/>
    <property type="project" value="UniProtKB-KW"/>
</dbReference>
<dbReference type="Pfam" id="PF00385">
    <property type="entry name" value="Chromo"/>
    <property type="match status" value="1"/>
</dbReference>
<feature type="domain" description="Reverse transcriptase" evidence="15">
    <location>
        <begin position="1"/>
        <end position="174"/>
    </location>
</feature>
<dbReference type="InterPro" id="IPR000953">
    <property type="entry name" value="Chromo/chromo_shadow_dom"/>
</dbReference>
<gene>
    <name evidence="17" type="ORF">V565_214180</name>
</gene>
<keyword evidence="18" id="KW-1185">Reference proteome</keyword>
<dbReference type="InterPro" id="IPR043502">
    <property type="entry name" value="DNA/RNA_pol_sf"/>
</dbReference>
<dbReference type="Pfam" id="PF17919">
    <property type="entry name" value="RT_RNaseH_2"/>
    <property type="match status" value="1"/>
</dbReference>
<dbReference type="Pfam" id="PF24626">
    <property type="entry name" value="SH3_Tf2-1"/>
    <property type="match status" value="1"/>
</dbReference>
<dbReference type="GO" id="GO:0003964">
    <property type="term" value="F:RNA-directed DNA polymerase activity"/>
    <property type="evidence" value="ECO:0007669"/>
    <property type="project" value="UniProtKB-KW"/>
</dbReference>
<dbReference type="InterPro" id="IPR056924">
    <property type="entry name" value="SH3_Tf2-1"/>
</dbReference>
<dbReference type="Pfam" id="PF17921">
    <property type="entry name" value="Integrase_H2C2"/>
    <property type="match status" value="1"/>
</dbReference>
<evidence type="ECO:0000256" key="4">
    <source>
        <dbReference type="ARBA" id="ARBA00022801"/>
    </source>
</evidence>
<feature type="transmembrane region" description="Helical" evidence="13">
    <location>
        <begin position="104"/>
        <end position="125"/>
    </location>
</feature>
<dbReference type="SUPFAM" id="SSF53098">
    <property type="entry name" value="Ribonuclease H-like"/>
    <property type="match status" value="1"/>
</dbReference>
<keyword evidence="3" id="KW-0064">Aspartyl protease</keyword>
<dbReference type="InterPro" id="IPR050951">
    <property type="entry name" value="Retrovirus_Pol_polyprotein"/>
</dbReference>
<keyword evidence="6" id="KW-0694">RNA-binding</keyword>
<dbReference type="CDD" id="cd01647">
    <property type="entry name" value="RT_LTR"/>
    <property type="match status" value="1"/>
</dbReference>
<evidence type="ECO:0000256" key="11">
    <source>
        <dbReference type="ARBA" id="ARBA00023172"/>
    </source>
</evidence>
<keyword evidence="11" id="KW-0233">DNA recombination</keyword>
<feature type="domain" description="Integrase catalytic" evidence="16">
    <location>
        <begin position="545"/>
        <end position="704"/>
    </location>
</feature>
<dbReference type="InterPro" id="IPR016197">
    <property type="entry name" value="Chromo-like_dom_sf"/>
</dbReference>
<dbReference type="InterPro" id="IPR041588">
    <property type="entry name" value="Integrase_H2C2"/>
</dbReference>
<keyword evidence="4" id="KW-0378">Hydrolase</keyword>
<evidence type="ECO:0000256" key="6">
    <source>
        <dbReference type="ARBA" id="ARBA00022884"/>
    </source>
</evidence>
<dbReference type="GO" id="GO:0004190">
    <property type="term" value="F:aspartic-type endopeptidase activity"/>
    <property type="evidence" value="ECO:0007669"/>
    <property type="project" value="UniProtKB-KW"/>
</dbReference>
<dbReference type="GO" id="GO:0006338">
    <property type="term" value="P:chromatin remodeling"/>
    <property type="evidence" value="ECO:0007669"/>
    <property type="project" value="UniProtKB-ARBA"/>
</dbReference>
<dbReference type="FunFam" id="3.30.70.270:FF:000020">
    <property type="entry name" value="Transposon Tf2-6 polyprotein-like Protein"/>
    <property type="match status" value="1"/>
</dbReference>
<dbReference type="InterPro" id="IPR023780">
    <property type="entry name" value="Chromo_domain"/>
</dbReference>
<dbReference type="EMBL" id="AZST01001242">
    <property type="protein sequence ID" value="KEP46178.1"/>
    <property type="molecule type" value="Genomic_DNA"/>
</dbReference>
<dbReference type="InterPro" id="IPR043128">
    <property type="entry name" value="Rev_trsase/Diguanyl_cyclase"/>
</dbReference>
<evidence type="ECO:0000313" key="18">
    <source>
        <dbReference type="Proteomes" id="UP000027456"/>
    </source>
</evidence>
<keyword evidence="13" id="KW-0472">Membrane</keyword>
<dbReference type="PANTHER" id="PTHR37984:SF5">
    <property type="entry name" value="PROTEIN NYNRIN-LIKE"/>
    <property type="match status" value="1"/>
</dbReference>
<dbReference type="GO" id="GO:0003723">
    <property type="term" value="F:RNA binding"/>
    <property type="evidence" value="ECO:0007669"/>
    <property type="project" value="UniProtKB-KW"/>
</dbReference>
<dbReference type="HOGENOM" id="CLU_000384_38_1_1"/>
<dbReference type="InterPro" id="IPR036397">
    <property type="entry name" value="RNaseH_sf"/>
</dbReference>
<dbReference type="STRING" id="1423351.A0A074RNA6"/>
<dbReference type="Pfam" id="PF00078">
    <property type="entry name" value="RVT_1"/>
    <property type="match status" value="1"/>
</dbReference>
<dbReference type="GO" id="GO:0005634">
    <property type="term" value="C:nucleus"/>
    <property type="evidence" value="ECO:0007669"/>
    <property type="project" value="UniProtKB-ARBA"/>
</dbReference>
<sequence length="925" mass="106789">MGVSDIVVYRNSKPRVCIDYRRLNNVSIPDEYPLPKQTDILHALEGAQWLSTLDALSGFTQLSVREEDRAKTAFRCHRGLYQFKRLPFGFRNGPSVFQRVMNNILAPFLWIFALVYIDDIVIYSLTFDDHCMHLNDVFGAVKEAGITLSPNKCHLGYQSLLLLGQKVSRLGLSTHKEKVDAIVQLEAPKNIPTLQTFLGMMTYFASYIPFYVWIVAPLFKLLRKGTNWAWTDTEQKAFDLAKQALVSAPVMAYPIIGKPFRLYTDACDYGLGAVLQQVQPIKIKDLKAYWSRILKEAERNYSPTEREALALKEALVKFQVYLEGSEFVAITDHAALTWSRTYHNVNRRLMTWGLVFSAYPGMQIVHRAGRVHDNADPVSRLRRRIPYQTGPLADKSTPLTLSTEEDPLKNLYKEIEIKKFMEAYEKDDHFRKVLEDLRSHHNPLNLPYAQYQIGDNGLIYFIDSQEKQRLCVPKELQLEVVKENHDELNQGAHASYAKTYRRIAAVYYWPKMANVIQRYVYSCDICQKAGHRGHGPPGYLQSIPVPQQPFEVVTMDFIMDLPLSDAYNAVLVIVDKLTKYTHFLLCTTQINEVETAQLFHDHIWCHYGLPRQIITDRDSRWTGAFWEHLVSMLGIKRVLTTAYHPQGDGQTEIMNQTAEIAIRAFTNPAKDNWSKILPGFAYSYNTSTHTSTQQTPVFLLRGFQPLTTADLLAQTSEHIPRPAQESQSADDFKESMEAARELAKDALRVAQSQQQKYYNEDKSFVMFEPGDQVLINPHSLRLLKRKQGKGDKLNMRYEGPFEVLERISPVAYRIRLPGSYKIHPVINIAHLESYKPSPSEFGERPIRHIPRQDFQEMPEYEIERIVSERYVKRGTKRVKQYLVRWLGYGPDEDRWKTEKELKNAPEILKQWRSSEKNSKAHPDNP</sequence>
<evidence type="ECO:0000256" key="1">
    <source>
        <dbReference type="ARBA" id="ARBA00022670"/>
    </source>
</evidence>
<feature type="domain" description="Chromo" evidence="14">
    <location>
        <begin position="860"/>
        <end position="923"/>
    </location>
</feature>
<dbReference type="GO" id="GO:0006508">
    <property type="term" value="P:proteolysis"/>
    <property type="evidence" value="ECO:0007669"/>
    <property type="project" value="UniProtKB-KW"/>
</dbReference>
<keyword evidence="10" id="KW-0238">DNA-binding</keyword>
<dbReference type="GO" id="GO:0046872">
    <property type="term" value="F:metal ion binding"/>
    <property type="evidence" value="ECO:0007669"/>
    <property type="project" value="UniProtKB-KW"/>
</dbReference>
<keyword evidence="1" id="KW-0645">Protease</keyword>
<accession>A0A074RNA6</accession>
<evidence type="ECO:0000256" key="8">
    <source>
        <dbReference type="ARBA" id="ARBA00022918"/>
    </source>
</evidence>
<feature type="transmembrane region" description="Helical" evidence="13">
    <location>
        <begin position="197"/>
        <end position="219"/>
    </location>
</feature>
<dbReference type="SMART" id="SM00298">
    <property type="entry name" value="CHROMO"/>
    <property type="match status" value="1"/>
</dbReference>
<dbReference type="InterPro" id="IPR041577">
    <property type="entry name" value="RT_RNaseH_2"/>
</dbReference>
<protein>
    <submittedName>
        <fullName evidence="17">Transposon Tf2-1 polyprotein</fullName>
    </submittedName>
</protein>
<keyword evidence="9" id="KW-0548">Nucleotidyltransferase</keyword>
<dbReference type="CDD" id="cd09274">
    <property type="entry name" value="RNase_HI_RT_Ty3"/>
    <property type="match status" value="1"/>
</dbReference>
<proteinExistence type="predicted"/>
<dbReference type="InterPro" id="IPR012337">
    <property type="entry name" value="RNaseH-like_sf"/>
</dbReference>
<dbReference type="Gene3D" id="2.40.50.40">
    <property type="match status" value="1"/>
</dbReference>
<dbReference type="GO" id="GO:0015074">
    <property type="term" value="P:DNA integration"/>
    <property type="evidence" value="ECO:0007669"/>
    <property type="project" value="UniProtKB-KW"/>
</dbReference>
<evidence type="ECO:0000256" key="12">
    <source>
        <dbReference type="ARBA" id="ARBA00023268"/>
    </source>
</evidence>
<evidence type="ECO:0000256" key="3">
    <source>
        <dbReference type="ARBA" id="ARBA00022750"/>
    </source>
</evidence>
<dbReference type="FunFam" id="1.10.340.70:FF:000001">
    <property type="entry name" value="Retrovirus-related Pol polyprotein from transposon gypsy-like Protein"/>
    <property type="match status" value="1"/>
</dbReference>
<keyword evidence="13" id="KW-0812">Transmembrane</keyword>
<dbReference type="SUPFAM" id="SSF54160">
    <property type="entry name" value="Chromo domain-like"/>
    <property type="match status" value="1"/>
</dbReference>
<evidence type="ECO:0000313" key="17">
    <source>
        <dbReference type="EMBL" id="KEP46178.1"/>
    </source>
</evidence>
<comment type="caution">
    <text evidence="17">The sequence shown here is derived from an EMBL/GenBank/DDBJ whole genome shotgun (WGS) entry which is preliminary data.</text>
</comment>
<dbReference type="PANTHER" id="PTHR37984">
    <property type="entry name" value="PROTEIN CBG26694"/>
    <property type="match status" value="1"/>
</dbReference>
<name>A0A074RNA6_9AGAM</name>
<organism evidence="17 18">
    <name type="scientific">Rhizoctonia solani 123E</name>
    <dbReference type="NCBI Taxonomy" id="1423351"/>
    <lineage>
        <taxon>Eukaryota</taxon>
        <taxon>Fungi</taxon>
        <taxon>Dikarya</taxon>
        <taxon>Basidiomycota</taxon>
        <taxon>Agaricomycotina</taxon>
        <taxon>Agaricomycetes</taxon>
        <taxon>Cantharellales</taxon>
        <taxon>Ceratobasidiaceae</taxon>
        <taxon>Rhizoctonia</taxon>
    </lineage>
</organism>
<dbReference type="Gene3D" id="3.30.420.10">
    <property type="entry name" value="Ribonuclease H-like superfamily/Ribonuclease H"/>
    <property type="match status" value="1"/>
</dbReference>
<dbReference type="GO" id="GO:0003677">
    <property type="term" value="F:DNA binding"/>
    <property type="evidence" value="ECO:0007669"/>
    <property type="project" value="UniProtKB-KW"/>
</dbReference>
<evidence type="ECO:0000256" key="13">
    <source>
        <dbReference type="SAM" id="Phobius"/>
    </source>
</evidence>
<dbReference type="PROSITE" id="PS50013">
    <property type="entry name" value="CHROMO_2"/>
    <property type="match status" value="1"/>
</dbReference>